<evidence type="ECO:0000256" key="1">
    <source>
        <dbReference type="SAM" id="SignalP"/>
    </source>
</evidence>
<gene>
    <name evidence="3" type="ORF">ABS766_01215</name>
</gene>
<evidence type="ECO:0000313" key="4">
    <source>
        <dbReference type="Proteomes" id="UP001629156"/>
    </source>
</evidence>
<dbReference type="PROSITE" id="PS51257">
    <property type="entry name" value="PROKAR_LIPOPROTEIN"/>
    <property type="match status" value="1"/>
</dbReference>
<evidence type="ECO:0000313" key="3">
    <source>
        <dbReference type="EMBL" id="MFL9843026.1"/>
    </source>
</evidence>
<protein>
    <submittedName>
        <fullName evidence="3">Head GIN domain-containing protein</fullName>
    </submittedName>
</protein>
<comment type="caution">
    <text evidence="3">The sequence shown here is derived from an EMBL/GenBank/DDBJ whole genome shotgun (WGS) entry which is preliminary data.</text>
</comment>
<dbReference type="Pfam" id="PF10988">
    <property type="entry name" value="DUF2807"/>
    <property type="match status" value="1"/>
</dbReference>
<dbReference type="Gene3D" id="2.160.20.120">
    <property type="match status" value="1"/>
</dbReference>
<organism evidence="3 4">
    <name type="scientific">Flavobacterium rhizosphaerae</name>
    <dbReference type="NCBI Taxonomy" id="3163298"/>
    <lineage>
        <taxon>Bacteria</taxon>
        <taxon>Pseudomonadati</taxon>
        <taxon>Bacteroidota</taxon>
        <taxon>Flavobacteriia</taxon>
        <taxon>Flavobacteriales</taxon>
        <taxon>Flavobacteriaceae</taxon>
        <taxon>Flavobacterium</taxon>
    </lineage>
</organism>
<feature type="domain" description="Putative auto-transporter adhesin head GIN" evidence="2">
    <location>
        <begin position="48"/>
        <end position="237"/>
    </location>
</feature>
<dbReference type="Proteomes" id="UP001629156">
    <property type="component" value="Unassembled WGS sequence"/>
</dbReference>
<sequence length="253" mass="27616">MDGFKIINYFKCVTATLLLLLAGCNNDAAPECFTATGTAVNYNMEVPEFTAIHVSAGIELVVVEADEQSLTIATGENIKEYITAEVIDGTLWLTNANNCNWVHIYNTTTITVATPNLEKIFTATQFAVRSQGVLHFPSLSIQSGLISETSSGTVNLNVDSQLFTVEDNQNLYCILSGYVENLTVNFYSGDARFDGTALNSKNVEVFHRSSNDIIVRAENQVTGTINSTGNLVLLNHPPVVDVQQVYTGRVVYE</sequence>
<dbReference type="EMBL" id="JBELPZ010000001">
    <property type="protein sequence ID" value="MFL9843026.1"/>
    <property type="molecule type" value="Genomic_DNA"/>
</dbReference>
<keyword evidence="1" id="KW-0732">Signal</keyword>
<dbReference type="InterPro" id="IPR021255">
    <property type="entry name" value="DUF2807"/>
</dbReference>
<name>A0ABW8YRW3_9FLAO</name>
<feature type="signal peptide" evidence="1">
    <location>
        <begin position="1"/>
        <end position="28"/>
    </location>
</feature>
<reference evidence="3 4" key="1">
    <citation type="submission" date="2024-06" db="EMBL/GenBank/DDBJ databases">
        <authorList>
            <person name="Kaempfer P."/>
            <person name="Viver T."/>
        </authorList>
    </citation>
    <scope>NUCLEOTIDE SEQUENCE [LARGE SCALE GENOMIC DNA]</scope>
    <source>
        <strain evidence="3 4">ST-119</strain>
    </source>
</reference>
<accession>A0ABW8YRW3</accession>
<evidence type="ECO:0000259" key="2">
    <source>
        <dbReference type="Pfam" id="PF10988"/>
    </source>
</evidence>
<keyword evidence="4" id="KW-1185">Reference proteome</keyword>
<dbReference type="RefSeq" id="WP_408083260.1">
    <property type="nucleotide sequence ID" value="NZ_JBELPZ010000001.1"/>
</dbReference>
<feature type="chain" id="PRO_5045538489" evidence="1">
    <location>
        <begin position="29"/>
        <end position="253"/>
    </location>
</feature>
<proteinExistence type="predicted"/>